<dbReference type="OrthoDB" id="9775333at2"/>
<dbReference type="NCBIfam" id="TIGR03353">
    <property type="entry name" value="VI_chp_4"/>
    <property type="match status" value="1"/>
</dbReference>
<keyword evidence="2" id="KW-1185">Reference proteome</keyword>
<gene>
    <name evidence="1" type="ORF">CAL65_10665</name>
</gene>
<proteinExistence type="predicted"/>
<evidence type="ECO:0008006" key="3">
    <source>
        <dbReference type="Google" id="ProtNLM"/>
    </source>
</evidence>
<comment type="caution">
    <text evidence="1">The sequence shown here is derived from an EMBL/GenBank/DDBJ whole genome shotgun (WGS) entry which is preliminary data.</text>
</comment>
<dbReference type="PANTHER" id="PTHR35566:SF1">
    <property type="entry name" value="TYPE VI SECRETION SYSTEM BASEPLATE COMPONENT TSSK1"/>
    <property type="match status" value="1"/>
</dbReference>
<dbReference type="Pfam" id="PF05936">
    <property type="entry name" value="T6SS_VasE"/>
    <property type="match status" value="1"/>
</dbReference>
<dbReference type="InterPro" id="IPR010263">
    <property type="entry name" value="T6SS_TssK"/>
</dbReference>
<name>A0A3E0WW74_9GAMM</name>
<dbReference type="EMBL" id="NFZW01000009">
    <property type="protein sequence ID" value="RFA36433.1"/>
    <property type="molecule type" value="Genomic_DNA"/>
</dbReference>
<protein>
    <recommendedName>
        <fullName evidence="3">Type VI secretion system-associated protein</fullName>
    </recommendedName>
</protein>
<evidence type="ECO:0000313" key="2">
    <source>
        <dbReference type="Proteomes" id="UP000256763"/>
    </source>
</evidence>
<reference evidence="2" key="1">
    <citation type="submission" date="2017-05" db="EMBL/GenBank/DDBJ databases">
        <authorList>
            <person name="Sharma S."/>
            <person name="Sidhu C."/>
            <person name="Pinnaka A.K."/>
        </authorList>
    </citation>
    <scope>NUCLEOTIDE SEQUENCE [LARGE SCALE GENOMIC DNA]</scope>
    <source>
        <strain evidence="2">AK93</strain>
    </source>
</reference>
<sequence>MKGLRKVVWAEGVFLGQQHFQLWDRYLEKYQHLRAKSLSPFNWGILSHRIDSDSLANGQYKLLACDVIFPDGRLVSYEGNADEALSCQLDASGDHVEVMLAIPSNDSVSGIAGYQNNSRLGAWAASFDQIPDEHDPARVREVMVGRPNLRLFQTGEPQEHFVSVKLAELVRGVDGAFALNKKFVPPVCHLEAAPAASS</sequence>
<accession>A0A3E0WW74</accession>
<dbReference type="PANTHER" id="PTHR35566">
    <property type="entry name" value="BLR3599 PROTEIN"/>
    <property type="match status" value="1"/>
</dbReference>
<dbReference type="AlphaFoldDB" id="A0A3E0WW74"/>
<evidence type="ECO:0000313" key="1">
    <source>
        <dbReference type="EMBL" id="RFA36433.1"/>
    </source>
</evidence>
<dbReference type="RefSeq" id="WP_116301883.1">
    <property type="nucleotide sequence ID" value="NZ_NFZV01000007.1"/>
</dbReference>
<organism evidence="1 2">
    <name type="scientific">Alkalilimnicola ehrlichii</name>
    <dbReference type="NCBI Taxonomy" id="351052"/>
    <lineage>
        <taxon>Bacteria</taxon>
        <taxon>Pseudomonadati</taxon>
        <taxon>Pseudomonadota</taxon>
        <taxon>Gammaproteobacteria</taxon>
        <taxon>Chromatiales</taxon>
        <taxon>Ectothiorhodospiraceae</taxon>
        <taxon>Alkalilimnicola</taxon>
    </lineage>
</organism>
<dbReference type="Proteomes" id="UP000256763">
    <property type="component" value="Unassembled WGS sequence"/>
</dbReference>